<dbReference type="InterPro" id="IPR013011">
    <property type="entry name" value="PTS_EIIB_2"/>
</dbReference>
<dbReference type="OMA" id="NTCEEIF"/>
<reference evidence="21 22" key="1">
    <citation type="journal article" date="2018" name="BMC Genomics">
        <title>Genes significantly associated with lineage II food isolates of Listeria monocytogenes.</title>
        <authorList>
            <person name="Pirone-Davies C."/>
            <person name="Chen Y."/>
            <person name="Pightling A."/>
            <person name="Ryan G."/>
            <person name="Wang Y."/>
            <person name="Yao K."/>
            <person name="Hoffmann M."/>
            <person name="Allard M.W."/>
        </authorList>
    </citation>
    <scope>NUCLEOTIDE SEQUENCE [LARGE SCALE GENOMIC DNA]</scope>
    <source>
        <strain evidence="21 22">PNUSAL000550</strain>
    </source>
</reference>
<dbReference type="GO" id="GO:0006355">
    <property type="term" value="P:regulation of DNA-templated transcription"/>
    <property type="evidence" value="ECO:0007669"/>
    <property type="project" value="InterPro"/>
</dbReference>
<evidence type="ECO:0000259" key="14">
    <source>
        <dbReference type="PROSITE" id="PS51372"/>
    </source>
</evidence>
<dbReference type="InterPro" id="IPR016152">
    <property type="entry name" value="PTrfase/Anion_transptr"/>
</dbReference>
<comment type="subcellular location">
    <subcellularLocation>
        <location evidence="1">Cytoplasm</location>
    </subcellularLocation>
</comment>
<dbReference type="Gene3D" id="3.40.930.10">
    <property type="entry name" value="Mannitol-specific EII, Chain A"/>
    <property type="match status" value="1"/>
</dbReference>
<dbReference type="CDD" id="cd05568">
    <property type="entry name" value="PTS_IIB_bgl_like"/>
    <property type="match status" value="1"/>
</dbReference>
<dbReference type="EMBL" id="AAAIXK010000003">
    <property type="protein sequence ID" value="EAC5550278.1"/>
    <property type="molecule type" value="Genomic_DNA"/>
</dbReference>
<dbReference type="EMBL" id="QXLS01000004">
    <property type="protein sequence ID" value="RKA07713.1"/>
    <property type="molecule type" value="Genomic_DNA"/>
</dbReference>
<keyword evidence="3" id="KW-0963">Cytoplasm</keyword>
<dbReference type="InterPro" id="IPR036634">
    <property type="entry name" value="PRD_sf"/>
</dbReference>
<dbReference type="RefSeq" id="WP_010959007.1">
    <property type="nucleotide sequence ID" value="NC_021825.2"/>
</dbReference>
<dbReference type="EMBL" id="AABBZO010000005">
    <property type="protein sequence ID" value="EAG4461811.1"/>
    <property type="molecule type" value="Genomic_DNA"/>
</dbReference>
<evidence type="ECO:0000256" key="8">
    <source>
        <dbReference type="ARBA" id="ARBA00023159"/>
    </source>
</evidence>
<gene>
    <name evidence="21" type="primary">licr_3</name>
    <name evidence="15" type="ORF">ARY78_07545</name>
    <name evidence="17" type="ORF">BB997_12590</name>
    <name evidence="18" type="ORF">CA369_05890</name>
    <name evidence="21" type="ORF">DYZ80_02087</name>
    <name evidence="19" type="ORF">E5F58_07045</name>
    <name evidence="20" type="ORF">F6515_02325</name>
    <name evidence="16" type="ORF">Y261_04535</name>
</gene>
<reference evidence="23 25" key="3">
    <citation type="submission" date="2018-06" db="EMBL/GenBank/DDBJ databases">
        <authorList>
            <consortium name="PulseNet: The National Subtyping Network for Foodborne Disease Surveillance"/>
            <person name="Tarr C.L."/>
            <person name="Trees E."/>
            <person name="Katz L.S."/>
            <person name="Carleton-Romer H.A."/>
            <person name="Stroika S."/>
            <person name="Kucerova Z."/>
            <person name="Roache K.F."/>
            <person name="Sabol A.L."/>
            <person name="Besser J."/>
            <person name="Gerner-Smidt P."/>
        </authorList>
    </citation>
    <scope>NUCLEOTIDE SEQUENCE [LARGE SCALE GENOMIC DNA]</scope>
    <source>
        <strain evidence="16 23">PNUSAL000134</strain>
        <strain evidence="17 25">PNUSAL002298</strain>
        <strain evidence="20 26">PNUSAL005692</strain>
    </source>
</reference>
<evidence type="ECO:0000313" key="28">
    <source>
        <dbReference type="Proteomes" id="UP000528151"/>
    </source>
</evidence>
<evidence type="ECO:0000313" key="18">
    <source>
        <dbReference type="EMBL" id="EAG4461811.1"/>
    </source>
</evidence>
<evidence type="ECO:0000256" key="2">
    <source>
        <dbReference type="ARBA" id="ARBA00022448"/>
    </source>
</evidence>
<accession>A0A0B8R4U1</accession>
<dbReference type="PROSITE" id="PS51094">
    <property type="entry name" value="PTS_EIIA_TYPE_2"/>
    <property type="match status" value="1"/>
</dbReference>
<evidence type="ECO:0000313" key="21">
    <source>
        <dbReference type="EMBL" id="RKA07713.1"/>
    </source>
</evidence>
<dbReference type="InterPro" id="IPR051351">
    <property type="entry name" value="Ascorbate-PTS_EIIA_comp"/>
</dbReference>
<evidence type="ECO:0000256" key="9">
    <source>
        <dbReference type="ARBA" id="ARBA00037387"/>
    </source>
</evidence>
<evidence type="ECO:0000313" key="20">
    <source>
        <dbReference type="EMBL" id="ECY9781822.1"/>
    </source>
</evidence>
<feature type="domain" description="PRD" evidence="14">
    <location>
        <begin position="282"/>
        <end position="389"/>
    </location>
</feature>
<evidence type="ECO:0000256" key="6">
    <source>
        <dbReference type="ARBA" id="ARBA00022683"/>
    </source>
</evidence>
<evidence type="ECO:0000256" key="3">
    <source>
        <dbReference type="ARBA" id="ARBA00022490"/>
    </source>
</evidence>
<dbReference type="KEGG" id="lmok:CQ02_10875"/>
<evidence type="ECO:0000256" key="10">
    <source>
        <dbReference type="ARBA" id="ARBA00041175"/>
    </source>
</evidence>
<evidence type="ECO:0000313" key="15">
    <source>
        <dbReference type="EMBL" id="EAC5550278.1"/>
    </source>
</evidence>
<feature type="domain" description="PRD" evidence="14">
    <location>
        <begin position="179"/>
        <end position="279"/>
    </location>
</feature>
<evidence type="ECO:0000256" key="7">
    <source>
        <dbReference type="ARBA" id="ARBA00022777"/>
    </source>
</evidence>
<evidence type="ECO:0000256" key="5">
    <source>
        <dbReference type="ARBA" id="ARBA00022679"/>
    </source>
</evidence>
<dbReference type="Proteomes" id="UP000272537">
    <property type="component" value="Unassembled WGS sequence"/>
</dbReference>
<dbReference type="GO" id="GO:0005737">
    <property type="term" value="C:cytoplasm"/>
    <property type="evidence" value="ECO:0007669"/>
    <property type="project" value="UniProtKB-SubCell"/>
</dbReference>
<dbReference type="InterPro" id="IPR036388">
    <property type="entry name" value="WH-like_DNA-bd_sf"/>
</dbReference>
<protein>
    <recommendedName>
        <fullName evidence="10">Ascorbate-specific PTS system EIIA component</fullName>
    </recommendedName>
    <alternativeName>
        <fullName evidence="11">Ascorbate-specific phosphotransferase enzyme IIA component</fullName>
    </alternativeName>
</protein>
<dbReference type="GO" id="GO:0016301">
    <property type="term" value="F:kinase activity"/>
    <property type="evidence" value="ECO:0007669"/>
    <property type="project" value="UniProtKB-KW"/>
</dbReference>
<dbReference type="PANTHER" id="PTHR36203">
    <property type="entry name" value="ASCORBATE-SPECIFIC PTS SYSTEM EIIA COMPONENT"/>
    <property type="match status" value="1"/>
</dbReference>
<evidence type="ECO:0000313" key="16">
    <source>
        <dbReference type="EMBL" id="EAE2353615.1"/>
    </source>
</evidence>
<comment type="caution">
    <text evidence="17">The sequence shown here is derived from an EMBL/GenBank/DDBJ whole genome shotgun (WGS) entry which is preliminary data.</text>
</comment>
<dbReference type="Proteomes" id="UP000478682">
    <property type="component" value="Unassembled WGS sequence"/>
</dbReference>
<evidence type="ECO:0000313" key="24">
    <source>
        <dbReference type="Proteomes" id="UP000365297"/>
    </source>
</evidence>
<evidence type="ECO:0000313" key="19">
    <source>
        <dbReference type="EMBL" id="EAH4241763.1"/>
    </source>
</evidence>
<organism evidence="17 25">
    <name type="scientific">Listeria monocytogenes</name>
    <dbReference type="NCBI Taxonomy" id="1639"/>
    <lineage>
        <taxon>Bacteria</taxon>
        <taxon>Bacillati</taxon>
        <taxon>Bacillota</taxon>
        <taxon>Bacilli</taxon>
        <taxon>Bacillales</taxon>
        <taxon>Listeriaceae</taxon>
        <taxon>Listeria</taxon>
    </lineage>
</organism>
<keyword evidence="5" id="KW-0808">Transferase</keyword>
<evidence type="ECO:0000313" key="22">
    <source>
        <dbReference type="Proteomes" id="UP000272537"/>
    </source>
</evidence>
<dbReference type="Gene3D" id="1.10.10.10">
    <property type="entry name" value="Winged helix-like DNA-binding domain superfamily/Winged helix DNA-binding domain"/>
    <property type="match status" value="1"/>
</dbReference>
<dbReference type="PROSITE" id="PS51372">
    <property type="entry name" value="PRD_2"/>
    <property type="match status" value="2"/>
</dbReference>
<feature type="domain" description="PTS EIIB type-2" evidence="13">
    <location>
        <begin position="394"/>
        <end position="481"/>
    </location>
</feature>
<reference evidence="24 28" key="2">
    <citation type="submission" date="2018-06" db="EMBL/GenBank/DDBJ databases">
        <authorList>
            <consortium name="GenomeTrakr: Next Generation Sequencing Network for Food Pathogen Tracability"/>
        </authorList>
    </citation>
    <scope>NUCLEOTIDE SEQUENCE [LARGE SCALE GENOMIC DNA]</scope>
    <source>
        <strain evidence="18 28">CFSAN063727</strain>
        <strain evidence="15 24">FDA00007096</strain>
        <strain evidence="19 27">LS1344</strain>
    </source>
</reference>
<evidence type="ECO:0000256" key="4">
    <source>
        <dbReference type="ARBA" id="ARBA00022553"/>
    </source>
</evidence>
<dbReference type="EMBL" id="AALGDA010000004">
    <property type="protein sequence ID" value="ECY9781822.1"/>
    <property type="molecule type" value="Genomic_DNA"/>
</dbReference>
<evidence type="ECO:0000259" key="13">
    <source>
        <dbReference type="PROSITE" id="PS51099"/>
    </source>
</evidence>
<dbReference type="Proteomes" id="UP000489121">
    <property type="component" value="Unassembled WGS sequence"/>
</dbReference>
<keyword evidence="4" id="KW-0597">Phosphoprotein</keyword>
<dbReference type="EMBL" id="AABATR010000007">
    <property type="protein sequence ID" value="EAG1894447.1"/>
    <property type="molecule type" value="Genomic_DNA"/>
</dbReference>
<dbReference type="EMBL" id="AAAREG010000003">
    <property type="protein sequence ID" value="EAE2353615.1"/>
    <property type="molecule type" value="Genomic_DNA"/>
</dbReference>
<feature type="domain" description="PTS EIIA type-2" evidence="12">
    <location>
        <begin position="527"/>
        <end position="668"/>
    </location>
</feature>
<evidence type="ECO:0000256" key="1">
    <source>
        <dbReference type="ARBA" id="ARBA00004496"/>
    </source>
</evidence>
<dbReference type="Proteomes" id="UP000365297">
    <property type="component" value="Unassembled WGS sequence"/>
</dbReference>
<evidence type="ECO:0000313" key="26">
    <source>
        <dbReference type="Proteomes" id="UP000489121"/>
    </source>
</evidence>
<dbReference type="Proteomes" id="UP000527632">
    <property type="component" value="Unassembled WGS sequence"/>
</dbReference>
<proteinExistence type="predicted"/>
<evidence type="ECO:0000313" key="27">
    <source>
        <dbReference type="Proteomes" id="UP000527632"/>
    </source>
</evidence>
<dbReference type="Proteomes" id="UP000528151">
    <property type="component" value="Unassembled WGS sequence"/>
</dbReference>
<dbReference type="InterPro" id="IPR011608">
    <property type="entry name" value="PRD"/>
</dbReference>
<dbReference type="PROSITE" id="PS51099">
    <property type="entry name" value="PTS_EIIB_TYPE_2"/>
    <property type="match status" value="1"/>
</dbReference>
<dbReference type="Pfam" id="PF00874">
    <property type="entry name" value="PRD"/>
    <property type="match status" value="1"/>
</dbReference>
<dbReference type="SUPFAM" id="SSF63520">
    <property type="entry name" value="PTS-regulatory domain, PRD"/>
    <property type="match status" value="1"/>
</dbReference>
<dbReference type="Pfam" id="PF05043">
    <property type="entry name" value="Mga"/>
    <property type="match status" value="1"/>
</dbReference>
<evidence type="ECO:0000313" key="23">
    <source>
        <dbReference type="Proteomes" id="UP000336166"/>
    </source>
</evidence>
<dbReference type="PANTHER" id="PTHR36203:SF1">
    <property type="entry name" value="ASCORBATE-SPECIFIC PTS SYSTEM EIIA COMPONENT"/>
    <property type="match status" value="1"/>
</dbReference>
<keyword evidence="6" id="KW-0598">Phosphotransferase system</keyword>
<sequence>MEQNCKELITYLLLNRQVNLRNVSKNFKVSKEAIGAQITQINHLLKSEPILIDHDMIFVTDVCREACYRLLTAEEQQLFSFYEVNIRRKLIMIKLLLHNHYMSLGALADYVYVSKNTMLTDVKSIKESLHEFEIQLDYSRRDGYAVSGSEFLIRNLLAELIREVVQTPYGKFVLDEKKLITVSEVFLLKKRLEKVESKLQITFTDEQMEELPYILHGIIKRSKVTNKKWTFKIEMYDIKNTREFPIMKEMFWGYDFLSENDLLYLSLQVLASNLVESALHFSDSEEIAYAVDEFIRLLEMYFATEIMKKNEFKEKVILHVRPAIYRTILGFQINNPLKKQFIKEYTPTFNIVEKASKPFEKLVGHKWSEEEIVYLSMIVLGWMYQIEETEQPIFRAVVLCKSGTSISKLLLENLKMMFPNIDFQGAYAVRQLSTVARDIDFIFTTVPVQSDATIFVIPSILSKDSRQILREQVDKAIEMDSHKKTKELLAMLKDEIPEENIRLVQAKMESFFNKKEQPMEKKEPEQMQITEEQVHFLETPLEWEQLVSVAFAPMLERGTVDASYIHTCEEIFYQNYEQMMIGPNIYLPHAKPANGVIEQDIQLMIMKADTKTPENEAVKIMIALAPSEQNKHIPLLLKLNEIFLKPEKLAGILASTNKKKIVEILERG</sequence>
<name>A0A0B8R4U1_LISMN</name>
<evidence type="ECO:0000313" key="25">
    <source>
        <dbReference type="Proteomes" id="UP000478682"/>
    </source>
</evidence>
<dbReference type="Pfam" id="PF00359">
    <property type="entry name" value="PTS_EIIA_2"/>
    <property type="match status" value="1"/>
</dbReference>
<dbReference type="InterPro" id="IPR007737">
    <property type="entry name" value="Mga_HTH"/>
</dbReference>
<evidence type="ECO:0000313" key="17">
    <source>
        <dbReference type="EMBL" id="EAG1894447.1"/>
    </source>
</evidence>
<dbReference type="EMBL" id="AABGUK010000002">
    <property type="protein sequence ID" value="EAH4241763.1"/>
    <property type="molecule type" value="Genomic_DNA"/>
</dbReference>
<dbReference type="Proteomes" id="UP000336166">
    <property type="component" value="Unassembled WGS sequence"/>
</dbReference>
<keyword evidence="8" id="KW-0010">Activator</keyword>
<dbReference type="InterPro" id="IPR002178">
    <property type="entry name" value="PTS_EIIA_type-2_dom"/>
</dbReference>
<evidence type="ECO:0000259" key="12">
    <source>
        <dbReference type="PROSITE" id="PS51094"/>
    </source>
</evidence>
<evidence type="ECO:0000256" key="11">
    <source>
        <dbReference type="ARBA" id="ARBA00042072"/>
    </source>
</evidence>
<comment type="function">
    <text evidence="9">The phosphoenolpyruvate-dependent sugar phosphotransferase system (sugar PTS), a major carbohydrate active transport system, catalyzes the phosphorylation of incoming sugar substrates concomitantly with their translocation across the cell membrane. The enzyme II UlaABC PTS system is involved in ascorbate transport.</text>
</comment>
<dbReference type="AlphaFoldDB" id="A0A0B8R4U1"/>
<dbReference type="GO" id="GO:0008982">
    <property type="term" value="F:protein-N(PI)-phosphohistidine-sugar phosphotransferase activity"/>
    <property type="evidence" value="ECO:0007669"/>
    <property type="project" value="InterPro"/>
</dbReference>
<keyword evidence="7" id="KW-0418">Kinase</keyword>
<dbReference type="Gene3D" id="1.10.1790.10">
    <property type="entry name" value="PRD domain"/>
    <property type="match status" value="1"/>
</dbReference>
<dbReference type="SUPFAM" id="SSF55804">
    <property type="entry name" value="Phoshotransferase/anion transport protein"/>
    <property type="match status" value="1"/>
</dbReference>
<keyword evidence="2" id="KW-0813">Transport</keyword>
<dbReference type="GO" id="GO:0009401">
    <property type="term" value="P:phosphoenolpyruvate-dependent sugar phosphotransferase system"/>
    <property type="evidence" value="ECO:0007669"/>
    <property type="project" value="UniProtKB-KW"/>
</dbReference>